<dbReference type="Proteomes" id="UP000639338">
    <property type="component" value="Unassembled WGS sequence"/>
</dbReference>
<dbReference type="AlphaFoldDB" id="A0A834XWC2"/>
<protein>
    <submittedName>
        <fullName evidence="1">Uncharacterized protein</fullName>
    </submittedName>
</protein>
<dbReference type="EMBL" id="JACMRX010000003">
    <property type="protein sequence ID" value="KAF7993385.1"/>
    <property type="molecule type" value="Genomic_DNA"/>
</dbReference>
<evidence type="ECO:0000313" key="1">
    <source>
        <dbReference type="EMBL" id="KAF7993385.1"/>
    </source>
</evidence>
<evidence type="ECO:0000313" key="2">
    <source>
        <dbReference type="Proteomes" id="UP000639338"/>
    </source>
</evidence>
<comment type="caution">
    <text evidence="1">The sequence shown here is derived from an EMBL/GenBank/DDBJ whole genome shotgun (WGS) entry which is preliminary data.</text>
</comment>
<accession>A0A834XWC2</accession>
<organism evidence="1 2">
    <name type="scientific">Aphidius gifuensis</name>
    <name type="common">Parasitoid wasp</name>
    <dbReference type="NCBI Taxonomy" id="684658"/>
    <lineage>
        <taxon>Eukaryota</taxon>
        <taxon>Metazoa</taxon>
        <taxon>Ecdysozoa</taxon>
        <taxon>Arthropoda</taxon>
        <taxon>Hexapoda</taxon>
        <taxon>Insecta</taxon>
        <taxon>Pterygota</taxon>
        <taxon>Neoptera</taxon>
        <taxon>Endopterygota</taxon>
        <taxon>Hymenoptera</taxon>
        <taxon>Apocrita</taxon>
        <taxon>Ichneumonoidea</taxon>
        <taxon>Braconidae</taxon>
        <taxon>Aphidiinae</taxon>
        <taxon>Aphidius</taxon>
    </lineage>
</organism>
<sequence>MKYKHPTPTKLFKSQIKKPTTCFACKNQGHQKNHKICEKYDEYLKNKSSATKTTTKTKTTPSTSRCTTPLLVNNSLNSDQTLTSKSSYRSNLSAGEKKFHGINTTNLTIQMGSQNSMGEKFALSFSTNGVSASLTCKKEIIMNGDNTTMELPQFNDKVSFVGSDPGARCRMAGIKVQSLVDIGNKDKEQRFCKKNSTYRYRSGEFERAKKRVYIAGDVDNQVQN</sequence>
<reference evidence="1 2" key="1">
    <citation type="submission" date="2020-08" db="EMBL/GenBank/DDBJ databases">
        <title>Aphidius gifuensis genome sequencing and assembly.</title>
        <authorList>
            <person name="Du Z."/>
        </authorList>
    </citation>
    <scope>NUCLEOTIDE SEQUENCE [LARGE SCALE GENOMIC DNA]</scope>
    <source>
        <strain evidence="1">YNYX2018</strain>
        <tissue evidence="1">Adults</tissue>
    </source>
</reference>
<proteinExistence type="predicted"/>
<name>A0A834XWC2_APHGI</name>
<gene>
    <name evidence="1" type="ORF">HCN44_007888</name>
</gene>
<keyword evidence="2" id="KW-1185">Reference proteome</keyword>